<comment type="similarity">
    <text evidence="2">Belongs to the beta-microseminoprotein family.</text>
</comment>
<dbReference type="Gene3D" id="2.10.70.10">
    <property type="entry name" value="Complement Module, domain 1"/>
    <property type="match status" value="1"/>
</dbReference>
<evidence type="ECO:0000313" key="5">
    <source>
        <dbReference type="Ensembl" id="ENSSMRP00000017689.1"/>
    </source>
</evidence>
<name>A0A8D0C5C6_SALMN</name>
<dbReference type="Pfam" id="PF05825">
    <property type="entry name" value="PSP94"/>
    <property type="match status" value="1"/>
</dbReference>
<reference evidence="5" key="1">
    <citation type="submission" date="2025-08" db="UniProtKB">
        <authorList>
            <consortium name="Ensembl"/>
        </authorList>
    </citation>
    <scope>IDENTIFICATION</scope>
</reference>
<dbReference type="InterPro" id="IPR008735">
    <property type="entry name" value="PSP94"/>
</dbReference>
<keyword evidence="4" id="KW-1015">Disulfide bond</keyword>
<evidence type="ECO:0000256" key="4">
    <source>
        <dbReference type="ARBA" id="ARBA00023157"/>
    </source>
</evidence>
<proteinExistence type="inferred from homology"/>
<dbReference type="Ensembl" id="ENSSMRT00000020718.1">
    <property type="protein sequence ID" value="ENSSMRP00000017689.1"/>
    <property type="gene ID" value="ENSSMRG00000013798.1"/>
</dbReference>
<keyword evidence="6" id="KW-1185">Reference proteome</keyword>
<comment type="subcellular location">
    <subcellularLocation>
        <location evidence="1">Secreted</location>
    </subcellularLocation>
</comment>
<evidence type="ECO:0000256" key="1">
    <source>
        <dbReference type="ARBA" id="ARBA00004613"/>
    </source>
</evidence>
<protein>
    <submittedName>
        <fullName evidence="5">Uncharacterized protein</fullName>
    </submittedName>
</protein>
<evidence type="ECO:0000256" key="3">
    <source>
        <dbReference type="ARBA" id="ARBA00022525"/>
    </source>
</evidence>
<keyword evidence="3" id="KW-0964">Secreted</keyword>
<dbReference type="AlphaFoldDB" id="A0A8D0C5C6"/>
<dbReference type="Proteomes" id="UP000694421">
    <property type="component" value="Unplaced"/>
</dbReference>
<organism evidence="5 6">
    <name type="scientific">Salvator merianae</name>
    <name type="common">Argentine black and white tegu</name>
    <name type="synonym">Tupinambis merianae</name>
    <dbReference type="NCBI Taxonomy" id="96440"/>
    <lineage>
        <taxon>Eukaryota</taxon>
        <taxon>Metazoa</taxon>
        <taxon>Chordata</taxon>
        <taxon>Craniata</taxon>
        <taxon>Vertebrata</taxon>
        <taxon>Euteleostomi</taxon>
        <taxon>Lepidosauria</taxon>
        <taxon>Squamata</taxon>
        <taxon>Bifurcata</taxon>
        <taxon>Unidentata</taxon>
        <taxon>Episquamata</taxon>
        <taxon>Laterata</taxon>
        <taxon>Teiioidea</taxon>
        <taxon>Teiidae</taxon>
        <taxon>Salvator</taxon>
    </lineage>
</organism>
<evidence type="ECO:0000256" key="2">
    <source>
        <dbReference type="ARBA" id="ARBA00010352"/>
    </source>
</evidence>
<reference evidence="5" key="2">
    <citation type="submission" date="2025-09" db="UniProtKB">
        <authorList>
            <consortium name="Ensembl"/>
        </authorList>
    </citation>
    <scope>IDENTIFICATION</scope>
</reference>
<dbReference type="GO" id="GO:0005576">
    <property type="term" value="C:extracellular region"/>
    <property type="evidence" value="ECO:0007669"/>
    <property type="project" value="UniProtKB-SubCell"/>
</dbReference>
<evidence type="ECO:0000313" key="6">
    <source>
        <dbReference type="Proteomes" id="UP000694421"/>
    </source>
</evidence>
<accession>A0A8D0C5C6</accession>
<sequence length="99" mass="11411">HGRNRSLYFPSLGEKETECSDPFKGSKHPIRSEWNTSECWACSCEADGMSCCTRYGKGLQIFKIRRILWLPKGTRTQCLETVFPKVPQQLCPLCLRVRD</sequence>